<sequence length="18" mass="2042">MQTHPPQNLPPPILNDTE</sequence>
<dbReference type="EMBL" id="GBXM01056012">
    <property type="protein sequence ID" value="JAH52565.1"/>
    <property type="molecule type" value="Transcribed_RNA"/>
</dbReference>
<evidence type="ECO:0000313" key="1">
    <source>
        <dbReference type="EMBL" id="JAH63087.1"/>
    </source>
</evidence>
<dbReference type="AlphaFoldDB" id="A0A0E9UBI4"/>
<reference evidence="1" key="1">
    <citation type="submission" date="2014-11" db="EMBL/GenBank/DDBJ databases">
        <authorList>
            <person name="Amaro Gonzalez C."/>
        </authorList>
    </citation>
    <scope>NUCLEOTIDE SEQUENCE</scope>
</reference>
<proteinExistence type="predicted"/>
<name>A0A0E9UBI4_ANGAN</name>
<organism evidence="1">
    <name type="scientific">Anguilla anguilla</name>
    <name type="common">European freshwater eel</name>
    <name type="synonym">Muraena anguilla</name>
    <dbReference type="NCBI Taxonomy" id="7936"/>
    <lineage>
        <taxon>Eukaryota</taxon>
        <taxon>Metazoa</taxon>
        <taxon>Chordata</taxon>
        <taxon>Craniata</taxon>
        <taxon>Vertebrata</taxon>
        <taxon>Euteleostomi</taxon>
        <taxon>Actinopterygii</taxon>
        <taxon>Neopterygii</taxon>
        <taxon>Teleostei</taxon>
        <taxon>Anguilliformes</taxon>
        <taxon>Anguillidae</taxon>
        <taxon>Anguilla</taxon>
    </lineage>
</organism>
<dbReference type="EMBL" id="GBXM01045490">
    <property type="protein sequence ID" value="JAH63087.1"/>
    <property type="molecule type" value="Transcribed_RNA"/>
</dbReference>
<accession>A0A0E9UBI4</accession>
<reference evidence="1" key="2">
    <citation type="journal article" date="2015" name="Fish Shellfish Immunol.">
        <title>Early steps in the European eel (Anguilla anguilla)-Vibrio vulnificus interaction in the gills: Role of the RtxA13 toxin.</title>
        <authorList>
            <person name="Callol A."/>
            <person name="Pajuelo D."/>
            <person name="Ebbesson L."/>
            <person name="Teles M."/>
            <person name="MacKenzie S."/>
            <person name="Amaro C."/>
        </authorList>
    </citation>
    <scope>NUCLEOTIDE SEQUENCE</scope>
</reference>
<protein>
    <submittedName>
        <fullName evidence="1">Uncharacterized protein</fullName>
    </submittedName>
</protein>